<dbReference type="InterPro" id="IPR031953">
    <property type="entry name" value="mRNA_decap_C"/>
</dbReference>
<comment type="similarity">
    <text evidence="2">Belongs to the DCP1 family.</text>
</comment>
<feature type="compositionally biased region" description="Polar residues" evidence="7">
    <location>
        <begin position="298"/>
        <end position="307"/>
    </location>
</feature>
<accession>A0ABN9B8Z5</accession>
<dbReference type="PANTHER" id="PTHR16290">
    <property type="entry name" value="TRANSCRIPTION FACTOR SMIF DECAPPING ENZYME DCP1"/>
    <property type="match status" value="1"/>
</dbReference>
<feature type="region of interest" description="Disordered" evidence="7">
    <location>
        <begin position="130"/>
        <end position="153"/>
    </location>
</feature>
<dbReference type="EMBL" id="CATNWA010002893">
    <property type="protein sequence ID" value="CAI9544008.1"/>
    <property type="molecule type" value="Genomic_DNA"/>
</dbReference>
<feature type="domain" description="mRNA-decapping enzyme C-terminal" evidence="8">
    <location>
        <begin position="464"/>
        <end position="486"/>
    </location>
</feature>
<evidence type="ECO:0000313" key="10">
    <source>
        <dbReference type="Proteomes" id="UP001162483"/>
    </source>
</evidence>
<dbReference type="Gene3D" id="2.30.29.30">
    <property type="entry name" value="Pleckstrin-homology domain (PH domain)/Phosphotyrosine-binding domain (PTB)"/>
    <property type="match status" value="1"/>
</dbReference>
<organism evidence="9 10">
    <name type="scientific">Staurois parvus</name>
    <dbReference type="NCBI Taxonomy" id="386267"/>
    <lineage>
        <taxon>Eukaryota</taxon>
        <taxon>Metazoa</taxon>
        <taxon>Chordata</taxon>
        <taxon>Craniata</taxon>
        <taxon>Vertebrata</taxon>
        <taxon>Euteleostomi</taxon>
        <taxon>Amphibia</taxon>
        <taxon>Batrachia</taxon>
        <taxon>Anura</taxon>
        <taxon>Neobatrachia</taxon>
        <taxon>Ranoidea</taxon>
        <taxon>Ranidae</taxon>
        <taxon>Staurois</taxon>
    </lineage>
</organism>
<keyword evidence="4" id="KW-0866">Nonsense-mediated mRNA decay</keyword>
<evidence type="ECO:0000259" key="8">
    <source>
        <dbReference type="Pfam" id="PF16741"/>
    </source>
</evidence>
<sequence length="490" mass="53969">MNRLSMENRTEPITKDLDFQLQDPFLLYRNARFFIYGIWFYDKEECQRIAELMKNLTQQEQLKAHQAATNGASPMALHSDGKEVDILQMLNKAKDEYAKCKPCPEPKAMTSSSAIHSNPNLIKPIAVKPTDTSQQVNSTEQSKSGDPGPHHLSLTALFGKAEKNFIEGHEHKDASKIRPAVVRSLSYEEPGRLSDSREKQLCPAIQKLMVRGADLIPVSESPEKHHSQIGSSHLPADVFSSLFLPIEEVVPFLAQVPDGGKSLLHKLASTHSTVPHSEPGLTPSKHYYSGPITSVTSSTSGINTSSAPLHCYDDTQRSQRTPSNLPAMPLSSQLPPPPGTISPHELLKKLNLVRQDQQYQASTKPALAAKFPLVSQLAVKQTWTEKLPVGEKSNPLLEVIPPQQIPATVSPSVLLSPLVFTKTSIQKSADVTKPALSDNDTITNRLLPLSLTDTPTNGISNQSSVLTKTQLRDTLLHLIQNDDSFFEHHL</sequence>
<evidence type="ECO:0000256" key="4">
    <source>
        <dbReference type="ARBA" id="ARBA00023161"/>
    </source>
</evidence>
<protein>
    <recommendedName>
        <fullName evidence="5">5'-(N(7)-methylguanosine 5'-triphospho)-[mRNA] hydrolase</fullName>
        <ecNumber evidence="5">3.6.1.62</ecNumber>
    </recommendedName>
</protein>
<evidence type="ECO:0000256" key="6">
    <source>
        <dbReference type="ARBA" id="ARBA00047661"/>
    </source>
</evidence>
<dbReference type="Pfam" id="PF06058">
    <property type="entry name" value="DCP1"/>
    <property type="match status" value="1"/>
</dbReference>
<comment type="catalytic activity">
    <reaction evidence="6">
        <text>a 5'-end (N(7)-methyl 5'-triphosphoguanosine)-ribonucleoside in mRNA + H2O = N(7)-methyl-GDP + a 5'-end phospho-ribonucleoside in mRNA + 2 H(+)</text>
        <dbReference type="Rhea" id="RHEA:67484"/>
        <dbReference type="Rhea" id="RHEA-COMP:15692"/>
        <dbReference type="Rhea" id="RHEA-COMP:17167"/>
        <dbReference type="ChEBI" id="CHEBI:15377"/>
        <dbReference type="ChEBI" id="CHEBI:15378"/>
        <dbReference type="ChEBI" id="CHEBI:63714"/>
        <dbReference type="ChEBI" id="CHEBI:138282"/>
        <dbReference type="ChEBI" id="CHEBI:156461"/>
        <dbReference type="EC" id="3.6.1.62"/>
    </reaction>
    <physiologicalReaction direction="left-to-right" evidence="6">
        <dbReference type="Rhea" id="RHEA:67485"/>
    </physiologicalReaction>
</comment>
<name>A0ABN9B8Z5_9NEOB</name>
<comment type="subcellular location">
    <subcellularLocation>
        <location evidence="1">Cytoplasm</location>
    </subcellularLocation>
</comment>
<gene>
    <name evidence="9" type="ORF">SPARVUS_LOCUS2396270</name>
</gene>
<evidence type="ECO:0000256" key="5">
    <source>
        <dbReference type="ARBA" id="ARBA00026102"/>
    </source>
</evidence>
<evidence type="ECO:0000256" key="7">
    <source>
        <dbReference type="SAM" id="MobiDB-lite"/>
    </source>
</evidence>
<dbReference type="Proteomes" id="UP001162483">
    <property type="component" value="Unassembled WGS sequence"/>
</dbReference>
<evidence type="ECO:0000313" key="9">
    <source>
        <dbReference type="EMBL" id="CAI9544008.1"/>
    </source>
</evidence>
<dbReference type="Gene3D" id="6.10.140.2030">
    <property type="match status" value="1"/>
</dbReference>
<dbReference type="InterPro" id="IPR011993">
    <property type="entry name" value="PH-like_dom_sf"/>
</dbReference>
<dbReference type="InterPro" id="IPR010334">
    <property type="entry name" value="Dcp1"/>
</dbReference>
<evidence type="ECO:0000256" key="1">
    <source>
        <dbReference type="ARBA" id="ARBA00004496"/>
    </source>
</evidence>
<feature type="compositionally biased region" description="Polar residues" evidence="7">
    <location>
        <begin position="130"/>
        <end position="144"/>
    </location>
</feature>
<evidence type="ECO:0000256" key="2">
    <source>
        <dbReference type="ARBA" id="ARBA00008778"/>
    </source>
</evidence>
<dbReference type="Pfam" id="PF16741">
    <property type="entry name" value="mRNA_decap_C"/>
    <property type="match status" value="1"/>
</dbReference>
<dbReference type="EC" id="3.6.1.62" evidence="5"/>
<keyword evidence="3" id="KW-0963">Cytoplasm</keyword>
<evidence type="ECO:0000256" key="3">
    <source>
        <dbReference type="ARBA" id="ARBA00022490"/>
    </source>
</evidence>
<keyword evidence="10" id="KW-1185">Reference proteome</keyword>
<dbReference type="PANTHER" id="PTHR16290:SF5">
    <property type="entry name" value="MRNA-DECAPPING ENZYME 1B"/>
    <property type="match status" value="1"/>
</dbReference>
<reference evidence="9" key="1">
    <citation type="submission" date="2023-05" db="EMBL/GenBank/DDBJ databases">
        <authorList>
            <person name="Stuckert A."/>
        </authorList>
    </citation>
    <scope>NUCLEOTIDE SEQUENCE</scope>
</reference>
<comment type="caution">
    <text evidence="9">The sequence shown here is derived from an EMBL/GenBank/DDBJ whole genome shotgun (WGS) entry which is preliminary data.</text>
</comment>
<proteinExistence type="inferred from homology"/>
<dbReference type="SUPFAM" id="SSF50729">
    <property type="entry name" value="PH domain-like"/>
    <property type="match status" value="1"/>
</dbReference>
<feature type="region of interest" description="Disordered" evidence="7">
    <location>
        <begin position="298"/>
        <end position="329"/>
    </location>
</feature>